<reference evidence="2 3" key="1">
    <citation type="journal article" date="2019" name="Syst. Appl. Microbiol.">
        <title>Characterization of Bifidobacterium species in feaces of the Egyptian fruit bat: Description of B. vespertilionis sp. nov. and B. rousetti sp. nov.</title>
        <authorList>
            <person name="Modesto M."/>
            <person name="Satti M."/>
            <person name="Watanabe K."/>
            <person name="Puglisi E."/>
            <person name="Morelli L."/>
            <person name="Huang C.-H."/>
            <person name="Liou J.-S."/>
            <person name="Miyashita M."/>
            <person name="Tamura T."/>
            <person name="Saito S."/>
            <person name="Mori K."/>
            <person name="Huang L."/>
            <person name="Sciavilla P."/>
            <person name="Sandri C."/>
            <person name="Spiezio C."/>
            <person name="Vitali F."/>
            <person name="Cavalieri D."/>
            <person name="Perpetuini G."/>
            <person name="Tofalo R."/>
            <person name="Bonetti A."/>
            <person name="Arita M."/>
            <person name="Mattarelli P."/>
        </authorList>
    </citation>
    <scope>NUCLEOTIDE SEQUENCE [LARGE SCALE GENOMIC DNA]</scope>
    <source>
        <strain evidence="2 3">RST17</strain>
    </source>
</reference>
<gene>
    <name evidence="2" type="ORF">EMO91_09055</name>
</gene>
<evidence type="ECO:0000256" key="1">
    <source>
        <dbReference type="SAM" id="Phobius"/>
    </source>
</evidence>
<keyword evidence="1" id="KW-1133">Transmembrane helix</keyword>
<feature type="transmembrane region" description="Helical" evidence="1">
    <location>
        <begin position="6"/>
        <end position="24"/>
    </location>
</feature>
<sequence>MSDEAIIVILAMLTIGLSIHANILNHEELKRRREDHKRKGITRVRPRWLPEWMPYDEYKW</sequence>
<name>A0A5M9ZI12_9BIFI</name>
<comment type="caution">
    <text evidence="2">The sequence shown here is derived from an EMBL/GenBank/DDBJ whole genome shotgun (WGS) entry which is preliminary data.</text>
</comment>
<evidence type="ECO:0000313" key="2">
    <source>
        <dbReference type="EMBL" id="KAA8827190.1"/>
    </source>
</evidence>
<keyword evidence="1" id="KW-0812">Transmembrane</keyword>
<evidence type="ECO:0000313" key="3">
    <source>
        <dbReference type="Proteomes" id="UP000410049"/>
    </source>
</evidence>
<protein>
    <submittedName>
        <fullName evidence="2">Uncharacterized protein</fullName>
    </submittedName>
</protein>
<proteinExistence type="predicted"/>
<dbReference type="Proteomes" id="UP000410049">
    <property type="component" value="Unassembled WGS sequence"/>
</dbReference>
<dbReference type="AlphaFoldDB" id="A0A5M9ZI12"/>
<keyword evidence="1" id="KW-0472">Membrane</keyword>
<dbReference type="RefSeq" id="WP_150379659.1">
    <property type="nucleotide sequence ID" value="NZ_RZUH01000007.1"/>
</dbReference>
<dbReference type="EMBL" id="RZUH01000007">
    <property type="protein sequence ID" value="KAA8827190.1"/>
    <property type="molecule type" value="Genomic_DNA"/>
</dbReference>
<organism evidence="2 3">
    <name type="scientific">Bifidobacterium myosotis</name>
    <dbReference type="NCBI Taxonomy" id="1630166"/>
    <lineage>
        <taxon>Bacteria</taxon>
        <taxon>Bacillati</taxon>
        <taxon>Actinomycetota</taxon>
        <taxon>Actinomycetes</taxon>
        <taxon>Bifidobacteriales</taxon>
        <taxon>Bifidobacteriaceae</taxon>
        <taxon>Bifidobacterium</taxon>
    </lineage>
</organism>
<accession>A0A5M9ZI12</accession>